<evidence type="ECO:0000256" key="2">
    <source>
        <dbReference type="ARBA" id="ARBA00023180"/>
    </source>
</evidence>
<accession>A0ABS6W439</accession>
<proteinExistence type="predicted"/>
<evidence type="ECO:0008006" key="5">
    <source>
        <dbReference type="Google" id="ProtNLM"/>
    </source>
</evidence>
<evidence type="ECO:0000313" key="4">
    <source>
        <dbReference type="Proteomes" id="UP000719267"/>
    </source>
</evidence>
<dbReference type="RefSeq" id="WP_219040909.1">
    <property type="nucleotide sequence ID" value="NZ_JAHWDF010000015.1"/>
</dbReference>
<dbReference type="PROSITE" id="PS51257">
    <property type="entry name" value="PROKAR_LIPOPROTEIN"/>
    <property type="match status" value="1"/>
</dbReference>
<keyword evidence="1" id="KW-0479">Metal-binding</keyword>
<keyword evidence="2" id="KW-0325">Glycoprotein</keyword>
<protein>
    <recommendedName>
        <fullName evidence="5">Pectate lyase</fullName>
    </recommendedName>
</protein>
<evidence type="ECO:0000313" key="3">
    <source>
        <dbReference type="EMBL" id="MBW2962626.1"/>
    </source>
</evidence>
<reference evidence="3 4" key="1">
    <citation type="submission" date="2021-07" db="EMBL/GenBank/DDBJ databases">
        <title>Mesonia aestuariivivens sp. nov., isolated from a tidal flat.</title>
        <authorList>
            <person name="Kim Y.-O."/>
            <person name="Yoon J.-H."/>
        </authorList>
    </citation>
    <scope>NUCLEOTIDE SEQUENCE [LARGE SCALE GENOMIC DNA]</scope>
    <source>
        <strain evidence="3 4">JHPTF-M18</strain>
    </source>
</reference>
<dbReference type="PANTHER" id="PTHR42970">
    <property type="entry name" value="PECTATE LYASE C-RELATED"/>
    <property type="match status" value="1"/>
</dbReference>
<gene>
    <name evidence="3" type="ORF">KW502_12570</name>
</gene>
<evidence type="ECO:0000256" key="1">
    <source>
        <dbReference type="ARBA" id="ARBA00022723"/>
    </source>
</evidence>
<organism evidence="3 4">
    <name type="scientific">Mesonia aestuariivivens</name>
    <dbReference type="NCBI Taxonomy" id="2796128"/>
    <lineage>
        <taxon>Bacteria</taxon>
        <taxon>Pseudomonadati</taxon>
        <taxon>Bacteroidota</taxon>
        <taxon>Flavobacteriia</taxon>
        <taxon>Flavobacteriales</taxon>
        <taxon>Flavobacteriaceae</taxon>
        <taxon>Mesonia</taxon>
    </lineage>
</organism>
<dbReference type="InterPro" id="IPR052063">
    <property type="entry name" value="Polysaccharide_Lyase_1"/>
</dbReference>
<keyword evidence="4" id="KW-1185">Reference proteome</keyword>
<dbReference type="Proteomes" id="UP000719267">
    <property type="component" value="Unassembled WGS sequence"/>
</dbReference>
<sequence length="471" mass="50948">MSKLNCIIFLFSFLFVSCITDDFFPGGGNNDACSEDQVLAFPTAQGFGKYASGARSVAHPEVYKVTNLNDSGQGSFRDAVSKSGRFVLFEVSGIINLQSPVSIANNLTIAGQTAPGDGIVLYGQKVSFTGANHTIARYLRIRLGNTSGISKNTDASGIANGKNIILDHFSVSWGLDEVFSINWDKKGFEPDSITIQNSIIAQGLHRHNHSAGGLIQSENGHISILNSLYASNKTRNPKVKGKSEYVNNIVYNYGNKDNPMGHTVSGAAYIMGGSAMVSEVNIINNYFISGPLTLDNEETPFSRGTETFNVYASGNYFDNNKNGILDGNLVPEDTLGYPGLLPANLKSSPYPYPEMNTFLSASQAYNYVKNNAGANYPSQDEVDELIMAELDSKGTQGIYVYTESDLSLSNNGLGNYESTNSPTDSDQDGIPDIWENQLGLNPNDATDALEVSSICENYLNIEMYINGLVDL</sequence>
<dbReference type="PANTHER" id="PTHR42970:SF1">
    <property type="entry name" value="PECTATE LYASE C-RELATED"/>
    <property type="match status" value="1"/>
</dbReference>
<comment type="caution">
    <text evidence="3">The sequence shown here is derived from an EMBL/GenBank/DDBJ whole genome shotgun (WGS) entry which is preliminary data.</text>
</comment>
<dbReference type="EMBL" id="JAHWDF010000015">
    <property type="protein sequence ID" value="MBW2962626.1"/>
    <property type="molecule type" value="Genomic_DNA"/>
</dbReference>
<name>A0ABS6W439_9FLAO</name>